<name>A0AAU9B6N5_9ENTR</name>
<gene>
    <name evidence="1" type="ORF">OIPHN260_00640</name>
</gene>
<sequence length="165" mass="19393">MCLIDTDDKNVIRIDGYKKSNYKNKLGFFRLSLNNDESGLISIASTMGINTEIEDLLDPAIFWDVLHKIKEQDEILHEFLSFYKLNEEMDFVNLSGGVAFLKPTSIEGYEKKEEFYEYLTSQRMKSLISNMYVKDLNNLRVRKCDKWLTDIIDFFENGDEQNIME</sequence>
<evidence type="ECO:0000313" key="2">
    <source>
        <dbReference type="Proteomes" id="UP000595858"/>
    </source>
</evidence>
<reference evidence="1" key="1">
    <citation type="journal article" date="2020" name="J Glob Antimicrob Resist">
        <title>Genomic characterization of clinical Enterobacter roggenkampii co-harboring blaIMP-1- and blaGES-5-encoding IncP6 and mcr-9-encoding IncHI2 plasmids isolated in Japan.</title>
        <authorList>
            <person name="Umeda K."/>
            <person name="Nakamura H."/>
            <person name="Fukuda A."/>
            <person name="Matsumoto Y."/>
            <person name="Motooka D."/>
            <person name="Nakamura S."/>
            <person name="Yasui Y."/>
            <person name="Yoshida H."/>
            <person name="Kawahara R."/>
        </authorList>
    </citation>
    <scope>NUCLEOTIDE SEQUENCE</scope>
    <source>
        <strain evidence="1">OIPH-N260</strain>
    </source>
</reference>
<dbReference type="AlphaFoldDB" id="A0AAU9B6N5"/>
<dbReference type="RefSeq" id="WP_115415094.1">
    <property type="nucleotide sequence ID" value="NZ_AP023447.1"/>
</dbReference>
<proteinExistence type="predicted"/>
<protein>
    <submittedName>
        <fullName evidence="1">Uncharacterized protein</fullName>
    </submittedName>
</protein>
<evidence type="ECO:0000313" key="1">
    <source>
        <dbReference type="EMBL" id="BCL40562.1"/>
    </source>
</evidence>
<organism evidence="1 2">
    <name type="scientific">Enterobacter roggenkampii</name>
    <dbReference type="NCBI Taxonomy" id="1812935"/>
    <lineage>
        <taxon>Bacteria</taxon>
        <taxon>Pseudomonadati</taxon>
        <taxon>Pseudomonadota</taxon>
        <taxon>Gammaproteobacteria</taxon>
        <taxon>Enterobacterales</taxon>
        <taxon>Enterobacteriaceae</taxon>
        <taxon>Enterobacter</taxon>
        <taxon>Enterobacter cloacae complex</taxon>
    </lineage>
</organism>
<dbReference type="EMBL" id="AP023447">
    <property type="protein sequence ID" value="BCL40562.1"/>
    <property type="molecule type" value="Genomic_DNA"/>
</dbReference>
<dbReference type="Proteomes" id="UP000595858">
    <property type="component" value="Chromosome"/>
</dbReference>
<accession>A0AAU9B6N5</accession>